<dbReference type="GO" id="GO:0030897">
    <property type="term" value="C:HOPS complex"/>
    <property type="evidence" value="ECO:0007669"/>
    <property type="project" value="TreeGrafter"/>
</dbReference>
<dbReference type="Pfam" id="PF04840">
    <property type="entry name" value="Vps16_C"/>
    <property type="match status" value="1"/>
</dbReference>
<dbReference type="GO" id="GO:0005768">
    <property type="term" value="C:endosome"/>
    <property type="evidence" value="ECO:0007669"/>
    <property type="project" value="TreeGrafter"/>
</dbReference>
<dbReference type="OrthoDB" id="1792at2759"/>
<dbReference type="GO" id="GO:0005765">
    <property type="term" value="C:lysosomal membrane"/>
    <property type="evidence" value="ECO:0007669"/>
    <property type="project" value="TreeGrafter"/>
</dbReference>
<accession>A0A2H8TVM8</accession>
<dbReference type="PANTHER" id="PTHR12811">
    <property type="entry name" value="VACUOLAR PROTEIN SORTING VPS16"/>
    <property type="match status" value="1"/>
</dbReference>
<dbReference type="EMBL" id="GFXV01006519">
    <property type="protein sequence ID" value="MBW18324.1"/>
    <property type="molecule type" value="Transcribed_RNA"/>
</dbReference>
<name>A0A2H8TVM8_9HEMI</name>
<dbReference type="GO" id="GO:0006886">
    <property type="term" value="P:intracellular protein transport"/>
    <property type="evidence" value="ECO:0007669"/>
    <property type="project" value="InterPro"/>
</dbReference>
<dbReference type="GO" id="GO:0003779">
    <property type="term" value="F:actin binding"/>
    <property type="evidence" value="ECO:0007669"/>
    <property type="project" value="TreeGrafter"/>
</dbReference>
<dbReference type="GO" id="GO:0016197">
    <property type="term" value="P:endosomal transport"/>
    <property type="evidence" value="ECO:0007669"/>
    <property type="project" value="TreeGrafter"/>
</dbReference>
<dbReference type="InterPro" id="IPR006925">
    <property type="entry name" value="Vps16_C"/>
</dbReference>
<protein>
    <submittedName>
        <fullName evidence="2">Vacuolar protein sorting-associated protein 16</fullName>
    </submittedName>
</protein>
<dbReference type="GO" id="GO:0042144">
    <property type="term" value="P:vacuole fusion, non-autophagic"/>
    <property type="evidence" value="ECO:0007669"/>
    <property type="project" value="TreeGrafter"/>
</dbReference>
<evidence type="ECO:0000313" key="2">
    <source>
        <dbReference type="EMBL" id="MBW18324.1"/>
    </source>
</evidence>
<gene>
    <name evidence="2" type="primary">Vps16</name>
</gene>
<dbReference type="AlphaFoldDB" id="A0A2H8TVM8"/>
<feature type="domain" description="Vps16 C-terminal" evidence="1">
    <location>
        <begin position="5"/>
        <end position="138"/>
    </location>
</feature>
<proteinExistence type="predicted"/>
<dbReference type="InterPro" id="IPR016534">
    <property type="entry name" value="VPS16"/>
</dbReference>
<sequence length="149" mass="17809">MSVSINEAINCYKRTRDEFSLTTCESQIKLIRYQSSLEEKLKNNFRNLTLHDTLLKLLEINELKLADKLHSEFKVPERRYWWARLTILAKQEDWNELEKLSKTKKSPIGYEPFVDMCIEHGNKYEALKYLPKVRDDLKQNYNTKIMSMS</sequence>
<dbReference type="PANTHER" id="PTHR12811:SF0">
    <property type="entry name" value="VACUOLAR PROTEIN SORTING-ASSOCIATED PROTEIN 16 HOMOLOG"/>
    <property type="match status" value="1"/>
</dbReference>
<dbReference type="Gene3D" id="1.10.150.780">
    <property type="entry name" value="Vps16, C-terminal region"/>
    <property type="match status" value="1"/>
</dbReference>
<evidence type="ECO:0000259" key="1">
    <source>
        <dbReference type="Pfam" id="PF04840"/>
    </source>
</evidence>
<reference evidence="2" key="1">
    <citation type="submission" date="2017-10" db="EMBL/GenBank/DDBJ databases">
        <title>Transcriptome Assembly of Sugarcane Aphid Adults.</title>
        <authorList>
            <person name="Scully E.D."/>
            <person name="Palmer N.A."/>
            <person name="Geib S.M."/>
            <person name="Sarath G."/>
            <person name="Sattler S.E."/>
        </authorList>
    </citation>
    <scope>NUCLEOTIDE SEQUENCE</scope>
    <source>
        <tissue evidence="2">Whole body</tissue>
    </source>
</reference>
<organism evidence="2">
    <name type="scientific">Melanaphis sacchari</name>
    <dbReference type="NCBI Taxonomy" id="742174"/>
    <lineage>
        <taxon>Eukaryota</taxon>
        <taxon>Metazoa</taxon>
        <taxon>Ecdysozoa</taxon>
        <taxon>Arthropoda</taxon>
        <taxon>Hexapoda</taxon>
        <taxon>Insecta</taxon>
        <taxon>Pterygota</taxon>
        <taxon>Neoptera</taxon>
        <taxon>Paraneoptera</taxon>
        <taxon>Hemiptera</taxon>
        <taxon>Sternorrhyncha</taxon>
        <taxon>Aphidomorpha</taxon>
        <taxon>Aphidoidea</taxon>
        <taxon>Aphididae</taxon>
        <taxon>Aphidini</taxon>
        <taxon>Melanaphis</taxon>
    </lineage>
</organism>
<dbReference type="InterPro" id="IPR038132">
    <property type="entry name" value="Vps16_C_sf"/>
</dbReference>